<evidence type="ECO:0000256" key="6">
    <source>
        <dbReference type="ARBA" id="ARBA00022840"/>
    </source>
</evidence>
<comment type="similarity">
    <text evidence="1 8">Belongs to the PDK/BCKDK protein kinase family.</text>
</comment>
<feature type="domain" description="Histidine kinase/HSP90-like ATPase" evidence="9">
    <location>
        <begin position="259"/>
        <end position="464"/>
    </location>
</feature>
<dbReference type="PANTHER" id="PTHR11947">
    <property type="entry name" value="PYRUVATE DEHYDROGENASE KINASE"/>
    <property type="match status" value="1"/>
</dbReference>
<comment type="caution">
    <text evidence="10">The sequence shown here is derived from an EMBL/GenBank/DDBJ whole genome shotgun (WGS) entry which is preliminary data.</text>
</comment>
<dbReference type="InterPro" id="IPR003594">
    <property type="entry name" value="HATPase_dom"/>
</dbReference>
<evidence type="ECO:0000313" key="10">
    <source>
        <dbReference type="EMBL" id="TCD60317.1"/>
    </source>
</evidence>
<keyword evidence="11" id="KW-1185">Reference proteome</keyword>
<dbReference type="InterPro" id="IPR039028">
    <property type="entry name" value="BCKD/PDK"/>
</dbReference>
<organism evidence="10 11">
    <name type="scientific">Steccherinum ochraceum</name>
    <dbReference type="NCBI Taxonomy" id="92696"/>
    <lineage>
        <taxon>Eukaryota</taxon>
        <taxon>Fungi</taxon>
        <taxon>Dikarya</taxon>
        <taxon>Basidiomycota</taxon>
        <taxon>Agaricomycotina</taxon>
        <taxon>Agaricomycetes</taxon>
        <taxon>Polyporales</taxon>
        <taxon>Steccherinaceae</taxon>
        <taxon>Steccherinum</taxon>
    </lineage>
</organism>
<evidence type="ECO:0000259" key="9">
    <source>
        <dbReference type="SMART" id="SM00387"/>
    </source>
</evidence>
<evidence type="ECO:0000256" key="8">
    <source>
        <dbReference type="RuleBase" id="RU366032"/>
    </source>
</evidence>
<dbReference type="Pfam" id="PF10436">
    <property type="entry name" value="BCDHK_Adom3"/>
    <property type="match status" value="1"/>
</dbReference>
<keyword evidence="2" id="KW-0597">Phosphoprotein</keyword>
<dbReference type="SUPFAM" id="SSF55874">
    <property type="entry name" value="ATPase domain of HSP90 chaperone/DNA topoisomerase II/histidine kinase"/>
    <property type="match status" value="1"/>
</dbReference>
<dbReference type="GO" id="GO:0004740">
    <property type="term" value="F:pyruvate dehydrogenase (acetyl-transferring) kinase activity"/>
    <property type="evidence" value="ECO:0007669"/>
    <property type="project" value="TreeGrafter"/>
</dbReference>
<evidence type="ECO:0000256" key="4">
    <source>
        <dbReference type="ARBA" id="ARBA00022741"/>
    </source>
</evidence>
<dbReference type="SUPFAM" id="SSF69012">
    <property type="entry name" value="alpha-ketoacid dehydrogenase kinase, N-terminal domain"/>
    <property type="match status" value="1"/>
</dbReference>
<dbReference type="InterPro" id="IPR036784">
    <property type="entry name" value="AK/P_DHK_N_sf"/>
</dbReference>
<dbReference type="EMBL" id="RWJN01000618">
    <property type="protein sequence ID" value="TCD60317.1"/>
    <property type="molecule type" value="Genomic_DNA"/>
</dbReference>
<dbReference type="Gene3D" id="3.30.565.10">
    <property type="entry name" value="Histidine kinase-like ATPase, C-terminal domain"/>
    <property type="match status" value="1"/>
</dbReference>
<dbReference type="InterPro" id="IPR036890">
    <property type="entry name" value="HATPase_C_sf"/>
</dbReference>
<keyword evidence="7 8" id="KW-0496">Mitochondrion</keyword>
<dbReference type="Gene3D" id="1.20.140.20">
    <property type="entry name" value="Alpha-ketoacid/pyruvate dehydrogenase kinase, N-terminal domain"/>
    <property type="match status" value="1"/>
</dbReference>
<evidence type="ECO:0000256" key="5">
    <source>
        <dbReference type="ARBA" id="ARBA00022777"/>
    </source>
</evidence>
<gene>
    <name evidence="10" type="ORF">EIP91_010355</name>
</gene>
<keyword evidence="6 8" id="KW-0067">ATP-binding</keyword>
<evidence type="ECO:0000256" key="3">
    <source>
        <dbReference type="ARBA" id="ARBA00022679"/>
    </source>
</evidence>
<dbReference type="AlphaFoldDB" id="A0A4V2MUY1"/>
<keyword evidence="5 8" id="KW-0418">Kinase</keyword>
<keyword evidence="3 8" id="KW-0808">Transferase</keyword>
<sequence>MNHTTSLWRPYLHSATRSTRHSRRQFHLGDIHSAVPDAPSPTEIAPLLEEFAKHSPRPLTLPKLFSFGQPLTAESILESASYVLSEAPRLFGSRVRNLEALPFIVGMNPFIARILAAHRKSFKTIAMFPPVTSLEENTRVTAQLEALVQAHANDIPTMAKGFQECSRYMTPEEISEFLDSAIRNRIAVRLIAEQHIALSRALQNGGKKVEEYIGVIHLACSPKQMIRMCGSFVSELCEATFGSAPKIIIDGDVDSTFVYVPVHLEYILTEILKNAFRASVERHHKQGYSSRHPIPPIYITISPPGSETPIASSAPSSSTAHPFISKHKQRPHFLSMRIRDEGGGVAESNINKIFSYSFTTAGRNSVSASMDDIDFSGSGGGGGPYAAQHIGGMAALDGSYGGGGGGLFGEMVGRGVQVGTGTIAGLGYGLPMSRLYAKYFGGSLDFISLDGWGSDVFLKLRCLDDAEDVVIG</sequence>
<name>A0A4V2MUY1_9APHY</name>
<dbReference type="GO" id="GO:0005759">
    <property type="term" value="C:mitochondrial matrix"/>
    <property type="evidence" value="ECO:0007669"/>
    <property type="project" value="UniProtKB-SubCell"/>
</dbReference>
<evidence type="ECO:0000256" key="2">
    <source>
        <dbReference type="ARBA" id="ARBA00022553"/>
    </source>
</evidence>
<reference evidence="10 11" key="1">
    <citation type="submission" date="2018-11" db="EMBL/GenBank/DDBJ databases">
        <title>Genome assembly of Steccherinum ochraceum LE-BIN_3174, the white-rot fungus of the Steccherinaceae family (The Residual Polyporoid clade, Polyporales, Basidiomycota).</title>
        <authorList>
            <person name="Fedorova T.V."/>
            <person name="Glazunova O.A."/>
            <person name="Landesman E.O."/>
            <person name="Moiseenko K.V."/>
            <person name="Psurtseva N.V."/>
            <person name="Savinova O.S."/>
            <person name="Shakhova N.V."/>
            <person name="Tyazhelova T.V."/>
            <person name="Vasina D.V."/>
        </authorList>
    </citation>
    <scope>NUCLEOTIDE SEQUENCE [LARGE SCALE GENOMIC DNA]</scope>
    <source>
        <strain evidence="10 11">LE-BIN_3174</strain>
    </source>
</reference>
<dbReference type="SMART" id="SM00387">
    <property type="entry name" value="HATPase_c"/>
    <property type="match status" value="1"/>
</dbReference>
<accession>A0A4V2MUY1</accession>
<proteinExistence type="inferred from homology"/>
<dbReference type="EC" id="2.7.11.-" evidence="8"/>
<evidence type="ECO:0000256" key="7">
    <source>
        <dbReference type="ARBA" id="ARBA00023128"/>
    </source>
</evidence>
<evidence type="ECO:0000256" key="1">
    <source>
        <dbReference type="ARBA" id="ARBA00006155"/>
    </source>
</evidence>
<dbReference type="STRING" id="92696.A0A4V2MUY1"/>
<dbReference type="GO" id="GO:0005524">
    <property type="term" value="F:ATP binding"/>
    <property type="evidence" value="ECO:0007669"/>
    <property type="project" value="UniProtKB-UniRule"/>
</dbReference>
<dbReference type="InterPro" id="IPR018955">
    <property type="entry name" value="BCDHK/PDK_N"/>
</dbReference>
<dbReference type="OrthoDB" id="3264224at2759"/>
<evidence type="ECO:0000313" key="11">
    <source>
        <dbReference type="Proteomes" id="UP000292702"/>
    </source>
</evidence>
<keyword evidence="4 8" id="KW-0547">Nucleotide-binding</keyword>
<dbReference type="PANTHER" id="PTHR11947:SF20">
    <property type="entry name" value="[3-METHYL-2-OXOBUTANOATE DEHYDROGENASE [LIPOAMIDE]] KINASE, MITOCHONDRIAL"/>
    <property type="match status" value="1"/>
</dbReference>
<dbReference type="Proteomes" id="UP000292702">
    <property type="component" value="Unassembled WGS sequence"/>
</dbReference>
<dbReference type="GO" id="GO:0010906">
    <property type="term" value="P:regulation of glucose metabolic process"/>
    <property type="evidence" value="ECO:0007669"/>
    <property type="project" value="TreeGrafter"/>
</dbReference>
<protein>
    <recommendedName>
        <fullName evidence="8">Protein-serine/threonine kinase</fullName>
        <ecNumber evidence="8">2.7.11.-</ecNumber>
    </recommendedName>
</protein>
<comment type="subcellular location">
    <subcellularLocation>
        <location evidence="8">Mitochondrion matrix</location>
    </subcellularLocation>
</comment>